<dbReference type="InParanoid" id="A0A369K469"/>
<comment type="caution">
    <text evidence="1">The sequence shown here is derived from an EMBL/GenBank/DDBJ whole genome shotgun (WGS) entry which is preliminary data.</text>
</comment>
<reference evidence="1" key="1">
    <citation type="submission" date="2018-04" db="EMBL/GenBank/DDBJ databases">
        <title>Whole genome sequencing of Hypsizygus marmoreus.</title>
        <authorList>
            <person name="Choi I.-G."/>
            <person name="Min B."/>
            <person name="Kim J.-G."/>
            <person name="Kim S."/>
            <person name="Oh Y.-L."/>
            <person name="Kong W.-S."/>
            <person name="Park H."/>
            <person name="Jeong J."/>
            <person name="Song E.-S."/>
        </authorList>
    </citation>
    <scope>NUCLEOTIDE SEQUENCE [LARGE SCALE GENOMIC DNA]</scope>
    <source>
        <strain evidence="1">51987-8</strain>
    </source>
</reference>
<evidence type="ECO:0000313" key="2">
    <source>
        <dbReference type="Proteomes" id="UP000076154"/>
    </source>
</evidence>
<gene>
    <name evidence="1" type="ORF">Hypma_001432</name>
</gene>
<dbReference type="EMBL" id="LUEZ02000012">
    <property type="protein sequence ID" value="RDB28290.1"/>
    <property type="molecule type" value="Genomic_DNA"/>
</dbReference>
<evidence type="ECO:0000313" key="1">
    <source>
        <dbReference type="EMBL" id="RDB28290.1"/>
    </source>
</evidence>
<accession>A0A369K469</accession>
<keyword evidence="2" id="KW-1185">Reference proteome</keyword>
<sequence>MGRSDDKSSTPSVGIFVCGEGEFTTRKSNRTLSSSLLGLSNQNKDSLDITDSPVCSFRNTCQIARDIRPTDGVFNDGASDVTSFPILSSDPKIGGGPGVGESCGDIVEKEKIRKSQAGAIPFGAYRTLEEEWKNGGMGWM</sequence>
<organism evidence="1 2">
    <name type="scientific">Hypsizygus marmoreus</name>
    <name type="common">White beech mushroom</name>
    <name type="synonym">Agaricus marmoreus</name>
    <dbReference type="NCBI Taxonomy" id="39966"/>
    <lineage>
        <taxon>Eukaryota</taxon>
        <taxon>Fungi</taxon>
        <taxon>Dikarya</taxon>
        <taxon>Basidiomycota</taxon>
        <taxon>Agaricomycotina</taxon>
        <taxon>Agaricomycetes</taxon>
        <taxon>Agaricomycetidae</taxon>
        <taxon>Agaricales</taxon>
        <taxon>Tricholomatineae</taxon>
        <taxon>Lyophyllaceae</taxon>
        <taxon>Hypsizygus</taxon>
    </lineage>
</organism>
<dbReference type="AlphaFoldDB" id="A0A369K469"/>
<name>A0A369K469_HYPMA</name>
<protein>
    <submittedName>
        <fullName evidence="1">Uncharacterized protein</fullName>
    </submittedName>
</protein>
<proteinExistence type="predicted"/>
<dbReference type="Proteomes" id="UP000076154">
    <property type="component" value="Unassembled WGS sequence"/>
</dbReference>